<dbReference type="Gene3D" id="3.40.309.10">
    <property type="entry name" value="Aldehyde Dehydrogenase, Chain A, domain 2"/>
    <property type="match status" value="1"/>
</dbReference>
<accession>A0A6G1GHC1</accession>
<feature type="active site" evidence="7">
    <location>
        <position position="358"/>
    </location>
</feature>
<dbReference type="GeneID" id="54418424"/>
<dbReference type="AlphaFoldDB" id="A0A6G1GHC1"/>
<feature type="domain" description="Aldehyde dehydrogenase" evidence="11">
    <location>
        <begin position="535"/>
        <end position="608"/>
    </location>
</feature>
<dbReference type="PANTHER" id="PTHR42862:SF1">
    <property type="entry name" value="DELTA-1-PYRROLINE-5-CARBOXYLATE DEHYDROGENASE 2, ISOFORM A-RELATED"/>
    <property type="match status" value="1"/>
</dbReference>
<dbReference type="InterPro" id="IPR050485">
    <property type="entry name" value="Proline_metab_enzyme"/>
</dbReference>
<dbReference type="NCBIfam" id="TIGR01236">
    <property type="entry name" value="D1pyr5carbox1"/>
    <property type="match status" value="1"/>
</dbReference>
<dbReference type="InterPro" id="IPR005931">
    <property type="entry name" value="P5CDH/ALDH4A1"/>
</dbReference>
<evidence type="ECO:0000256" key="5">
    <source>
        <dbReference type="ARBA" id="ARBA00023062"/>
    </source>
</evidence>
<evidence type="ECO:0000256" key="3">
    <source>
        <dbReference type="ARBA" id="ARBA00023002"/>
    </source>
</evidence>
<evidence type="ECO:0000256" key="9">
    <source>
        <dbReference type="RuleBase" id="RU366016"/>
    </source>
</evidence>
<dbReference type="InterPro" id="IPR016160">
    <property type="entry name" value="Ald_DH_CS_CYS"/>
</dbReference>
<name>A0A6G1GHC1_9PEZI</name>
<reference evidence="14" key="2">
    <citation type="submission" date="2020-04" db="EMBL/GenBank/DDBJ databases">
        <authorList>
            <consortium name="NCBI Genome Project"/>
        </authorList>
    </citation>
    <scope>NUCLEOTIDE SEQUENCE</scope>
    <source>
        <strain evidence="14">CBS 781.70</strain>
    </source>
</reference>
<gene>
    <name evidence="12 14" type="ORF">P152DRAFT_445384</name>
</gene>
<keyword evidence="13" id="KW-1185">Reference proteome</keyword>
<dbReference type="RefSeq" id="XP_033538900.1">
    <property type="nucleotide sequence ID" value="XM_033677854.1"/>
</dbReference>
<organism evidence="12">
    <name type="scientific">Eremomyces bilateralis CBS 781.70</name>
    <dbReference type="NCBI Taxonomy" id="1392243"/>
    <lineage>
        <taxon>Eukaryota</taxon>
        <taxon>Fungi</taxon>
        <taxon>Dikarya</taxon>
        <taxon>Ascomycota</taxon>
        <taxon>Pezizomycotina</taxon>
        <taxon>Dothideomycetes</taxon>
        <taxon>Dothideomycetes incertae sedis</taxon>
        <taxon>Eremomycetales</taxon>
        <taxon>Eremomycetaceae</taxon>
        <taxon>Eremomyces</taxon>
    </lineage>
</organism>
<evidence type="ECO:0000313" key="13">
    <source>
        <dbReference type="Proteomes" id="UP000504638"/>
    </source>
</evidence>
<dbReference type="Proteomes" id="UP000504638">
    <property type="component" value="Unplaced"/>
</dbReference>
<dbReference type="GO" id="GO:0003842">
    <property type="term" value="F:L-glutamate gamma-semialdehyde dehydrogenase activity"/>
    <property type="evidence" value="ECO:0007669"/>
    <property type="project" value="UniProtKB-UniRule"/>
</dbReference>
<dbReference type="EMBL" id="ML975149">
    <property type="protein sequence ID" value="KAF1817269.1"/>
    <property type="molecule type" value="Genomic_DNA"/>
</dbReference>
<reference evidence="14" key="3">
    <citation type="submission" date="2025-04" db="UniProtKB">
        <authorList>
            <consortium name="RefSeq"/>
        </authorList>
    </citation>
    <scope>IDENTIFICATION</scope>
    <source>
        <strain evidence="14">CBS 781.70</strain>
    </source>
</reference>
<comment type="pathway">
    <text evidence="1 9">Amino-acid degradation; L-proline degradation into L-glutamate; L-glutamate from L-proline: step 2/2.</text>
</comment>
<comment type="similarity">
    <text evidence="2 8">Belongs to the aldehyde dehydrogenase family.</text>
</comment>
<dbReference type="GO" id="GO:0005759">
    <property type="term" value="C:mitochondrial matrix"/>
    <property type="evidence" value="ECO:0007669"/>
    <property type="project" value="TreeGrafter"/>
</dbReference>
<dbReference type="FunFam" id="3.40.605.10:FF:000006">
    <property type="entry name" value="1-pyrroline-5-carboxylate dehydrogenase"/>
    <property type="match status" value="1"/>
</dbReference>
<dbReference type="GO" id="GO:0010133">
    <property type="term" value="P:L-proline catabolic process to L-glutamate"/>
    <property type="evidence" value="ECO:0007669"/>
    <property type="project" value="UniProtKB-UniRule"/>
</dbReference>
<dbReference type="InterPro" id="IPR016161">
    <property type="entry name" value="Ald_DH/histidinol_DH"/>
</dbReference>
<feature type="domain" description="Aldehyde dehydrogenase" evidence="11">
    <location>
        <begin position="119"/>
        <end position="504"/>
    </location>
</feature>
<dbReference type="OrthoDB" id="5322683at2759"/>
<sequence length="627" mass="68797">MATFREGNMLRPSIQRCLSSPRPTLFLGKRLHGYNPARLSLSKNLSVLGQQRRSIAIATASQFNAAKTPAVSNEPTYMYASGDPGRKKLLQTKNDVVSKLPVQMKVYVDGKPIEAKSGTGKQSNPGEPSMTLIEYPNVAKDDVDRAIGAALDAKEEWQRMSFADRAAIFLKAADLVSGKYRNEMLVATMLGQGKTVFQAEIDCAAELADFLRFNVKYAEDLYSQQPEHNSRGCWNRLEYRPLEGFVYAITPFNFTAIAGNLPAAPALMGNVVIWKPSPHAMLSNHLLHQILLEAGLPENVIQLVQGDPQMITDVVLDNANFAALHYTGSTAVFKNIFAKIGQGIATDKYRTFPRVVGETGGKNFHLVHSSADVRSAVLHTIRAAFEYQGQKCSALSRAYVSSQIWPEFQRLLTEEIAKIRVGSVFDLQNFMGPVIHQGSYDRLTSWINAAKNDDELELLCGGTYTDPSAGFFVHPTVYRTTNPTHKIMSTELFGPVLSIYVYDDPPSTSTPSDRPYPKPDNLASLPSICQLISETTAYGLTGSIFASSRPAIRAAEEHLRDVAGNFYVNTKCTGAVVGQQAFGGARMSGTNDKAGSANLISRFVSMRSVKEEWGGLEAVGYPHMEKD</sequence>
<dbReference type="PANTHER" id="PTHR42862">
    <property type="entry name" value="DELTA-1-PYRROLINE-5-CARBOXYLATE DEHYDROGENASE 1, ISOFORM A-RELATED"/>
    <property type="match status" value="1"/>
</dbReference>
<keyword evidence="3 8" id="KW-0560">Oxidoreductase</keyword>
<evidence type="ECO:0000313" key="14">
    <source>
        <dbReference type="RefSeq" id="XP_033538900.1"/>
    </source>
</evidence>
<dbReference type="PROSITE" id="PS00687">
    <property type="entry name" value="ALDEHYDE_DEHYDR_GLU"/>
    <property type="match status" value="1"/>
</dbReference>
<dbReference type="Gene3D" id="3.40.605.10">
    <property type="entry name" value="Aldehyde Dehydrogenase, Chain A, domain 1"/>
    <property type="match status" value="1"/>
</dbReference>
<evidence type="ECO:0000313" key="12">
    <source>
        <dbReference type="EMBL" id="KAF1817269.1"/>
    </source>
</evidence>
<dbReference type="InterPro" id="IPR015590">
    <property type="entry name" value="Aldehyde_DH_dom"/>
</dbReference>
<dbReference type="InterPro" id="IPR029510">
    <property type="entry name" value="Ald_DH_CS_GLU"/>
</dbReference>
<evidence type="ECO:0000256" key="1">
    <source>
        <dbReference type="ARBA" id="ARBA00004786"/>
    </source>
</evidence>
<dbReference type="Pfam" id="PF00171">
    <property type="entry name" value="Aldedh"/>
    <property type="match status" value="2"/>
</dbReference>
<dbReference type="SUPFAM" id="SSF53720">
    <property type="entry name" value="ALDH-like"/>
    <property type="match status" value="1"/>
</dbReference>
<keyword evidence="4 9" id="KW-0520">NAD</keyword>
<evidence type="ECO:0000256" key="8">
    <source>
        <dbReference type="RuleBase" id="RU003345"/>
    </source>
</evidence>
<evidence type="ECO:0000259" key="11">
    <source>
        <dbReference type="Pfam" id="PF00171"/>
    </source>
</evidence>
<dbReference type="FunFam" id="3.40.309.10:FF:000005">
    <property type="entry name" value="1-pyrroline-5-carboxylate dehydrogenase 1"/>
    <property type="match status" value="1"/>
</dbReference>
<protein>
    <recommendedName>
        <fullName evidence="9 10">Multifunctional fusion protein</fullName>
    </recommendedName>
    <domain>
        <recommendedName>
            <fullName evidence="10">Delta-1-pyrroline-5-carboxylate dehydrogenase</fullName>
            <shortName evidence="10">P5C dehydrogenase</shortName>
        </recommendedName>
        <alternativeName>
            <fullName evidence="9">L-glutamate gamma-semialdehyde dehydrogenase</fullName>
        </alternativeName>
    </domain>
    <domain>
        <recommendedName>
            <fullName evidence="9">L-glutamate gamma-semialdehyde dehydrogenase</fullName>
            <ecNumber evidence="9">1.2.1.88</ecNumber>
        </recommendedName>
    </domain>
</protein>
<dbReference type="EC" id="1.2.1.88" evidence="9"/>
<comment type="catalytic activity">
    <reaction evidence="6 9">
        <text>L-glutamate 5-semialdehyde + NAD(+) + H2O = L-glutamate + NADH + 2 H(+)</text>
        <dbReference type="Rhea" id="RHEA:30235"/>
        <dbReference type="ChEBI" id="CHEBI:15377"/>
        <dbReference type="ChEBI" id="CHEBI:15378"/>
        <dbReference type="ChEBI" id="CHEBI:29985"/>
        <dbReference type="ChEBI" id="CHEBI:57540"/>
        <dbReference type="ChEBI" id="CHEBI:57945"/>
        <dbReference type="ChEBI" id="CHEBI:58066"/>
        <dbReference type="EC" id="1.2.1.88"/>
    </reaction>
</comment>
<evidence type="ECO:0000256" key="7">
    <source>
        <dbReference type="PROSITE-ProRule" id="PRU10007"/>
    </source>
</evidence>
<dbReference type="InterPro" id="IPR016162">
    <property type="entry name" value="Ald_DH_N"/>
</dbReference>
<evidence type="ECO:0000256" key="4">
    <source>
        <dbReference type="ARBA" id="ARBA00023027"/>
    </source>
</evidence>
<evidence type="ECO:0000256" key="2">
    <source>
        <dbReference type="ARBA" id="ARBA00009986"/>
    </source>
</evidence>
<proteinExistence type="inferred from homology"/>
<keyword evidence="5 9" id="KW-0642">Proline metabolism</keyword>
<dbReference type="PROSITE" id="PS00070">
    <property type="entry name" value="ALDEHYDE_DEHYDR_CYS"/>
    <property type="match status" value="1"/>
</dbReference>
<reference evidence="12 14" key="1">
    <citation type="submission" date="2020-01" db="EMBL/GenBank/DDBJ databases">
        <authorList>
            <consortium name="DOE Joint Genome Institute"/>
            <person name="Haridas S."/>
            <person name="Albert R."/>
            <person name="Binder M."/>
            <person name="Bloem J."/>
            <person name="Labutti K."/>
            <person name="Salamov A."/>
            <person name="Andreopoulos B."/>
            <person name="Baker S.E."/>
            <person name="Barry K."/>
            <person name="Bills G."/>
            <person name="Bluhm B.H."/>
            <person name="Cannon C."/>
            <person name="Castanera R."/>
            <person name="Culley D.E."/>
            <person name="Daum C."/>
            <person name="Ezra D."/>
            <person name="Gonzalez J.B."/>
            <person name="Henrissat B."/>
            <person name="Kuo A."/>
            <person name="Liang C."/>
            <person name="Lipzen A."/>
            <person name="Lutzoni F."/>
            <person name="Magnuson J."/>
            <person name="Mondo S."/>
            <person name="Nolan M."/>
            <person name="Ohm R."/>
            <person name="Pangilinan J."/>
            <person name="Park H.-J."/>
            <person name="Ramirez L."/>
            <person name="Alfaro M."/>
            <person name="Sun H."/>
            <person name="Tritt A."/>
            <person name="Yoshinaga Y."/>
            <person name="Zwiers L.-H."/>
            <person name="Turgeon B.G."/>
            <person name="Goodwin S.B."/>
            <person name="Spatafora J.W."/>
            <person name="Crous P.W."/>
            <person name="Grigoriev I.V."/>
        </authorList>
    </citation>
    <scope>NUCLEOTIDE SEQUENCE</scope>
    <source>
        <strain evidence="12 14">CBS 781.70</strain>
    </source>
</reference>
<evidence type="ECO:0000256" key="10">
    <source>
        <dbReference type="RuleBase" id="RU366030"/>
    </source>
</evidence>
<dbReference type="InterPro" id="IPR016163">
    <property type="entry name" value="Ald_DH_C"/>
</dbReference>
<dbReference type="UniPathway" id="UPA00261">
    <property type="reaction ID" value="UER00374"/>
</dbReference>
<evidence type="ECO:0000256" key="6">
    <source>
        <dbReference type="ARBA" id="ARBA00048142"/>
    </source>
</evidence>